<dbReference type="EMBL" id="LSBI01000003">
    <property type="protein sequence ID" value="OAQ92268.1"/>
    <property type="molecule type" value="Genomic_DNA"/>
</dbReference>
<dbReference type="AlphaFoldDB" id="A0A179GXK2"/>
<gene>
    <name evidence="1" type="ORF">VFPBJ_04812</name>
    <name evidence="2" type="ORF">VFPFJ_04008</name>
</gene>
<evidence type="ECO:0000313" key="2">
    <source>
        <dbReference type="EMBL" id="OAQ92268.1"/>
    </source>
</evidence>
<comment type="caution">
    <text evidence="1">The sequence shown here is derived from an EMBL/GenBank/DDBJ whole genome shotgun (WGS) entry which is preliminary data.</text>
</comment>
<reference evidence="1 3" key="1">
    <citation type="submission" date="2016-01" db="EMBL/GenBank/DDBJ databases">
        <title>Biosynthesis of antibiotic leucinostatins and their inhibition on Phytophthora in bio-control Purpureocillium lilacinum.</title>
        <authorList>
            <person name="Wang G."/>
            <person name="Liu Z."/>
            <person name="Lin R."/>
            <person name="Li E."/>
            <person name="Mao Z."/>
            <person name="Ling J."/>
            <person name="Yin W."/>
            <person name="Xie B."/>
        </authorList>
    </citation>
    <scope>NUCLEOTIDE SEQUENCE [LARGE SCALE GENOMIC DNA]</scope>
    <source>
        <strain evidence="1">PLBJ-1</strain>
        <strain evidence="2">PLFJ-1</strain>
    </source>
</reference>
<accession>A0A179GXK2</accession>
<name>A0A179GXK2_PURLI</name>
<evidence type="ECO:0000313" key="1">
    <source>
        <dbReference type="EMBL" id="OAQ82228.1"/>
    </source>
</evidence>
<sequence>MSPLVVCLSRLPESQLSSRTHSLKASRTVAPRPVLLRYDIVRNAHSGGTTSSTLAGNRRQWWHGGCESVALTRHACALHVGGAALLDHERVVLLLAAGA</sequence>
<evidence type="ECO:0000313" key="3">
    <source>
        <dbReference type="Proteomes" id="UP000078240"/>
    </source>
</evidence>
<dbReference type="EMBL" id="LSBH01000003">
    <property type="protein sequence ID" value="OAQ82228.1"/>
    <property type="molecule type" value="Genomic_DNA"/>
</dbReference>
<organism evidence="1 3">
    <name type="scientific">Purpureocillium lilacinum</name>
    <name type="common">Paecilomyces lilacinus</name>
    <dbReference type="NCBI Taxonomy" id="33203"/>
    <lineage>
        <taxon>Eukaryota</taxon>
        <taxon>Fungi</taxon>
        <taxon>Dikarya</taxon>
        <taxon>Ascomycota</taxon>
        <taxon>Pezizomycotina</taxon>
        <taxon>Sordariomycetes</taxon>
        <taxon>Hypocreomycetidae</taxon>
        <taxon>Hypocreales</taxon>
        <taxon>Ophiocordycipitaceae</taxon>
        <taxon>Purpureocillium</taxon>
    </lineage>
</organism>
<protein>
    <submittedName>
        <fullName evidence="1">Uncharacterized protein</fullName>
    </submittedName>
</protein>
<proteinExistence type="predicted"/>
<dbReference type="Proteomes" id="UP000078340">
    <property type="component" value="Unassembled WGS sequence"/>
</dbReference>
<dbReference type="Proteomes" id="UP000078240">
    <property type="component" value="Unassembled WGS sequence"/>
</dbReference>